<dbReference type="AlphaFoldDB" id="A0A1E5XNZ1"/>
<organism evidence="1 2">
    <name type="scientific">Devosia insulae DS-56</name>
    <dbReference type="NCBI Taxonomy" id="1116389"/>
    <lineage>
        <taxon>Bacteria</taxon>
        <taxon>Pseudomonadati</taxon>
        <taxon>Pseudomonadota</taxon>
        <taxon>Alphaproteobacteria</taxon>
        <taxon>Hyphomicrobiales</taxon>
        <taxon>Devosiaceae</taxon>
        <taxon>Devosia</taxon>
    </lineage>
</organism>
<comment type="caution">
    <text evidence="1">The sequence shown here is derived from an EMBL/GenBank/DDBJ whole genome shotgun (WGS) entry which is preliminary data.</text>
</comment>
<accession>A0A1E5XNZ1</accession>
<protein>
    <submittedName>
        <fullName evidence="1">Uncharacterized protein</fullName>
    </submittedName>
</protein>
<proteinExistence type="predicted"/>
<sequence length="69" mass="7661">MDDSYRGYTIRVTRAAQWHAILLEPGTGAVLPTKATALLREGRGIAMERARKLVDLYAAGFEELRDRAA</sequence>
<name>A0A1E5XNZ1_9HYPH</name>
<evidence type="ECO:0000313" key="1">
    <source>
        <dbReference type="EMBL" id="OEO30327.1"/>
    </source>
</evidence>
<keyword evidence="2" id="KW-1185">Reference proteome</keyword>
<gene>
    <name evidence="1" type="ORF">VW23_021885</name>
</gene>
<dbReference type="EMBL" id="LAJE02000217">
    <property type="protein sequence ID" value="OEO30327.1"/>
    <property type="molecule type" value="Genomic_DNA"/>
</dbReference>
<dbReference type="RefSeq" id="WP_069910453.1">
    <property type="nucleotide sequence ID" value="NZ_LAJE02000217.1"/>
</dbReference>
<evidence type="ECO:0000313" key="2">
    <source>
        <dbReference type="Proteomes" id="UP000095463"/>
    </source>
</evidence>
<dbReference type="Proteomes" id="UP000095463">
    <property type="component" value="Unassembled WGS sequence"/>
</dbReference>
<reference evidence="1 2" key="1">
    <citation type="journal article" date="2015" name="Genome Announc.">
        <title>Genome Assemblies of Three Soil-Associated Devosia species: D. insulae, D. limi, and D. soli.</title>
        <authorList>
            <person name="Hassan Y.I."/>
            <person name="Lepp D."/>
            <person name="Zhou T."/>
        </authorList>
    </citation>
    <scope>NUCLEOTIDE SEQUENCE [LARGE SCALE GENOMIC DNA]</scope>
    <source>
        <strain evidence="1 2">DS-56</strain>
    </source>
</reference>
<dbReference type="OrthoDB" id="7950557at2"/>